<dbReference type="STRING" id="2594813.A0A395N182"/>
<name>A0A395N182_9HYPO</name>
<proteinExistence type="predicted"/>
<evidence type="ECO:0000256" key="1">
    <source>
        <dbReference type="SAM" id="MobiDB-lite"/>
    </source>
</evidence>
<feature type="region of interest" description="Disordered" evidence="1">
    <location>
        <begin position="150"/>
        <end position="207"/>
    </location>
</feature>
<keyword evidence="4" id="KW-1185">Reference proteome</keyword>
<feature type="compositionally biased region" description="Low complexity" evidence="1">
    <location>
        <begin position="178"/>
        <end position="207"/>
    </location>
</feature>
<accession>A0A395N182</accession>
<dbReference type="EMBL" id="PXXK01000041">
    <property type="protein sequence ID" value="RFN53543.1"/>
    <property type="molecule type" value="Genomic_DNA"/>
</dbReference>
<keyword evidence="2" id="KW-0732">Signal</keyword>
<evidence type="ECO:0000313" key="4">
    <source>
        <dbReference type="Proteomes" id="UP000265631"/>
    </source>
</evidence>
<dbReference type="Proteomes" id="UP000265631">
    <property type="component" value="Unassembled WGS sequence"/>
</dbReference>
<reference evidence="3 4" key="1">
    <citation type="journal article" date="2018" name="PLoS Pathog.">
        <title>Evolution of structural diversity of trichothecenes, a family of toxins produced by plant pathogenic and entomopathogenic fungi.</title>
        <authorList>
            <person name="Proctor R.H."/>
            <person name="McCormick S.P."/>
            <person name="Kim H.S."/>
            <person name="Cardoza R.E."/>
            <person name="Stanley A.M."/>
            <person name="Lindo L."/>
            <person name="Kelly A."/>
            <person name="Brown D.W."/>
            <person name="Lee T."/>
            <person name="Vaughan M.M."/>
            <person name="Alexander N.J."/>
            <person name="Busman M."/>
            <person name="Gutierrez S."/>
        </authorList>
    </citation>
    <scope>NUCLEOTIDE SEQUENCE [LARGE SCALE GENOMIC DNA]</scope>
    <source>
        <strain evidence="3 4">NRRL 13405</strain>
    </source>
</reference>
<gene>
    <name evidence="3" type="ORF">FIE12Z_2151</name>
</gene>
<dbReference type="OrthoDB" id="4991875at2759"/>
<dbReference type="PANTHER" id="PTHR40640">
    <property type="entry name" value="ANCHORED GLYCOPROTEIN, PUTATIVE (AFU_ORTHOLOGUE AFUA_8G04860)-RELATED"/>
    <property type="match status" value="1"/>
</dbReference>
<dbReference type="PANTHER" id="PTHR40640:SF1">
    <property type="entry name" value="ANCHORED GLYCOPROTEIN, PUTATIVE (AFU_ORTHOLOGUE AFUA_8G04860)-RELATED"/>
    <property type="match status" value="1"/>
</dbReference>
<organism evidence="3 4">
    <name type="scientific">Fusarium flagelliforme</name>
    <dbReference type="NCBI Taxonomy" id="2675880"/>
    <lineage>
        <taxon>Eukaryota</taxon>
        <taxon>Fungi</taxon>
        <taxon>Dikarya</taxon>
        <taxon>Ascomycota</taxon>
        <taxon>Pezizomycotina</taxon>
        <taxon>Sordariomycetes</taxon>
        <taxon>Hypocreomycetidae</taxon>
        <taxon>Hypocreales</taxon>
        <taxon>Nectriaceae</taxon>
        <taxon>Fusarium</taxon>
        <taxon>Fusarium incarnatum-equiseti species complex</taxon>
    </lineage>
</organism>
<feature type="signal peptide" evidence="2">
    <location>
        <begin position="1"/>
        <end position="17"/>
    </location>
</feature>
<comment type="caution">
    <text evidence="3">The sequence shown here is derived from an EMBL/GenBank/DDBJ whole genome shotgun (WGS) entry which is preliminary data.</text>
</comment>
<dbReference type="AlphaFoldDB" id="A0A395N182"/>
<evidence type="ECO:0000256" key="2">
    <source>
        <dbReference type="SAM" id="SignalP"/>
    </source>
</evidence>
<feature type="chain" id="PRO_5017385243" evidence="2">
    <location>
        <begin position="18"/>
        <end position="236"/>
    </location>
</feature>
<sequence>MVRSLALLAGAVVAVAAQTTTVEFFLPGYDDQILEGSVVAVKGGATTMAINCPEGTDSNDCGIMDTSTVVGGPSTMEMVYYYEPDEEYGGGKIDNKMSCKLNPKDDVAICAVEATNVMSGLTESMATTTALSGYKQLLMPITVTAGADKLKDDGSAPASATGSAATTADKPKATGAQATETAESSDAAETTSASASASDATSTPAAATDNAAGPMVTQNVFLAAAAVVVGGAAMLL</sequence>
<feature type="compositionally biased region" description="Low complexity" evidence="1">
    <location>
        <begin position="155"/>
        <end position="168"/>
    </location>
</feature>
<protein>
    <submittedName>
        <fullName evidence="3">Uncharacterized protein</fullName>
    </submittedName>
</protein>
<evidence type="ECO:0000313" key="3">
    <source>
        <dbReference type="EMBL" id="RFN53543.1"/>
    </source>
</evidence>